<dbReference type="EMBL" id="SMAI01000019">
    <property type="protein sequence ID" value="TCT01092.1"/>
    <property type="molecule type" value="Genomic_DNA"/>
</dbReference>
<keyword evidence="9" id="KW-1185">Reference proteome</keyword>
<reference evidence="8 9" key="1">
    <citation type="submission" date="2019-03" db="EMBL/GenBank/DDBJ databases">
        <title>Genomic Encyclopedia of Type Strains, Phase IV (KMG-IV): sequencing the most valuable type-strain genomes for metagenomic binning, comparative biology and taxonomic classification.</title>
        <authorList>
            <person name="Goeker M."/>
        </authorList>
    </citation>
    <scope>NUCLEOTIDE SEQUENCE [LARGE SCALE GENOMIC DNA]</scope>
    <source>
        <strain evidence="8 9">DSM 9035</strain>
    </source>
</reference>
<evidence type="ECO:0000256" key="1">
    <source>
        <dbReference type="ARBA" id="ARBA00022741"/>
    </source>
</evidence>
<feature type="domain" description="CobW C-terminal" evidence="7">
    <location>
        <begin position="220"/>
        <end position="309"/>
    </location>
</feature>
<dbReference type="Gene3D" id="3.30.1220.10">
    <property type="entry name" value="CobW-like, C-terminal domain"/>
    <property type="match status" value="1"/>
</dbReference>
<evidence type="ECO:0000313" key="9">
    <source>
        <dbReference type="Proteomes" id="UP000294664"/>
    </source>
</evidence>
<dbReference type="Gene3D" id="3.40.50.300">
    <property type="entry name" value="P-loop containing nucleotide triphosphate hydrolases"/>
    <property type="match status" value="1"/>
</dbReference>
<dbReference type="GO" id="GO:0016787">
    <property type="term" value="F:hydrolase activity"/>
    <property type="evidence" value="ECO:0007669"/>
    <property type="project" value="UniProtKB-KW"/>
</dbReference>
<comment type="caution">
    <text evidence="8">The sequence shown here is derived from an EMBL/GenBank/DDBJ whole genome shotgun (WGS) entry which is preliminary data.</text>
</comment>
<gene>
    <name evidence="8" type="ORF">EDC64_11962</name>
</gene>
<dbReference type="Proteomes" id="UP000294664">
    <property type="component" value="Unassembled WGS sequence"/>
</dbReference>
<accession>A0A4R3LLC1</accession>
<dbReference type="Pfam" id="PF07683">
    <property type="entry name" value="CobW_C"/>
    <property type="match status" value="1"/>
</dbReference>
<evidence type="ECO:0000256" key="6">
    <source>
        <dbReference type="ARBA" id="ARBA00049117"/>
    </source>
</evidence>
<dbReference type="SUPFAM" id="SSF90002">
    <property type="entry name" value="Hypothetical protein YjiA, C-terminal domain"/>
    <property type="match status" value="1"/>
</dbReference>
<proteinExistence type="inferred from homology"/>
<protein>
    <submittedName>
        <fullName evidence="8">G3E family GTPase</fullName>
    </submittedName>
</protein>
<dbReference type="InterPro" id="IPR036627">
    <property type="entry name" value="CobW-likC_sf"/>
</dbReference>
<dbReference type="PANTHER" id="PTHR13748">
    <property type="entry name" value="COBW-RELATED"/>
    <property type="match status" value="1"/>
</dbReference>
<sequence length="311" mass="32570">MADAGAPAIPVPVLLVTGVLGAGKTTLINSLLNADHGLALAVVVNDFGAINIDEVILSGTGHPVFGLKNGCICCSLQGDLLRTLRAILSVRAAPDAIVIEASGVSDPRGILEALFDPVLREAVRLDAVVTVIDAEDHDPDDALWRTQVRAADFVVLAKGAAIDPSALAALRATLASMHKTLVFAADRDGGVPLDLLLAGGVRHGAEGGIDPSPRLRDDRFVRLEWSSPTPISLPRFQATIQHLAPHLARAKGILCVEGPPGRTYVFQLVGRRATLTPAALPAVGAQLVLIGRSGMFDARRAAATLETMMQR</sequence>
<keyword evidence="3" id="KW-0143">Chaperone</keyword>
<comment type="function">
    <text evidence="5">Zinc chaperone that directly transfers zinc cofactor to target proteins, thereby activating them. Zinc is transferred from the CXCC motif in the GTPase domain to the zinc binding site in target proteins in a process requiring GTP hydrolysis.</text>
</comment>
<dbReference type="Pfam" id="PF02492">
    <property type="entry name" value="cobW"/>
    <property type="match status" value="1"/>
</dbReference>
<organism evidence="8 9">
    <name type="scientific">Aquabacter spiritensis</name>
    <dbReference type="NCBI Taxonomy" id="933073"/>
    <lineage>
        <taxon>Bacteria</taxon>
        <taxon>Pseudomonadati</taxon>
        <taxon>Pseudomonadota</taxon>
        <taxon>Alphaproteobacteria</taxon>
        <taxon>Hyphomicrobiales</taxon>
        <taxon>Xanthobacteraceae</taxon>
        <taxon>Aquabacter</taxon>
    </lineage>
</organism>
<dbReference type="SUPFAM" id="SSF52540">
    <property type="entry name" value="P-loop containing nucleoside triphosphate hydrolases"/>
    <property type="match status" value="1"/>
</dbReference>
<evidence type="ECO:0000259" key="7">
    <source>
        <dbReference type="SMART" id="SM00833"/>
    </source>
</evidence>
<dbReference type="GO" id="GO:0000166">
    <property type="term" value="F:nucleotide binding"/>
    <property type="evidence" value="ECO:0007669"/>
    <property type="project" value="UniProtKB-KW"/>
</dbReference>
<name>A0A4R3LLC1_9HYPH</name>
<keyword evidence="2" id="KW-0378">Hydrolase</keyword>
<comment type="catalytic activity">
    <reaction evidence="6">
        <text>GTP + H2O = GDP + phosphate + H(+)</text>
        <dbReference type="Rhea" id="RHEA:19669"/>
        <dbReference type="ChEBI" id="CHEBI:15377"/>
        <dbReference type="ChEBI" id="CHEBI:15378"/>
        <dbReference type="ChEBI" id="CHEBI:37565"/>
        <dbReference type="ChEBI" id="CHEBI:43474"/>
        <dbReference type="ChEBI" id="CHEBI:58189"/>
    </reaction>
    <physiologicalReaction direction="left-to-right" evidence="6">
        <dbReference type="Rhea" id="RHEA:19670"/>
    </physiologicalReaction>
</comment>
<dbReference type="CDD" id="cd03112">
    <property type="entry name" value="CobW-like"/>
    <property type="match status" value="1"/>
</dbReference>
<evidence type="ECO:0000313" key="8">
    <source>
        <dbReference type="EMBL" id="TCT01092.1"/>
    </source>
</evidence>
<dbReference type="InterPro" id="IPR003495">
    <property type="entry name" value="CobW/HypB/UreG_nucleotide-bd"/>
</dbReference>
<dbReference type="PANTHER" id="PTHR13748:SF62">
    <property type="entry name" value="COBW DOMAIN-CONTAINING PROTEIN"/>
    <property type="match status" value="1"/>
</dbReference>
<evidence type="ECO:0000256" key="5">
    <source>
        <dbReference type="ARBA" id="ARBA00045658"/>
    </source>
</evidence>
<dbReference type="RefSeq" id="WP_132035556.1">
    <property type="nucleotide sequence ID" value="NZ_SMAI01000019.1"/>
</dbReference>
<dbReference type="SMART" id="SM00833">
    <property type="entry name" value="CobW_C"/>
    <property type="match status" value="1"/>
</dbReference>
<dbReference type="OrthoDB" id="9808822at2"/>
<keyword evidence="1" id="KW-0547">Nucleotide-binding</keyword>
<dbReference type="AlphaFoldDB" id="A0A4R3LLC1"/>
<dbReference type="InterPro" id="IPR051316">
    <property type="entry name" value="Zinc-reg_GTPase_activator"/>
</dbReference>
<comment type="similarity">
    <text evidence="4">Belongs to the SIMIBI class G3E GTPase family. ZNG1 subfamily.</text>
</comment>
<evidence type="ECO:0000256" key="3">
    <source>
        <dbReference type="ARBA" id="ARBA00023186"/>
    </source>
</evidence>
<dbReference type="InterPro" id="IPR027417">
    <property type="entry name" value="P-loop_NTPase"/>
</dbReference>
<evidence type="ECO:0000256" key="4">
    <source>
        <dbReference type="ARBA" id="ARBA00034320"/>
    </source>
</evidence>
<evidence type="ECO:0000256" key="2">
    <source>
        <dbReference type="ARBA" id="ARBA00022801"/>
    </source>
</evidence>
<dbReference type="GO" id="GO:0005737">
    <property type="term" value="C:cytoplasm"/>
    <property type="evidence" value="ECO:0007669"/>
    <property type="project" value="TreeGrafter"/>
</dbReference>
<dbReference type="InterPro" id="IPR011629">
    <property type="entry name" value="CobW-like_C"/>
</dbReference>